<gene>
    <name evidence="2" type="ORF">J2X21_003749</name>
</gene>
<reference evidence="2 3" key="1">
    <citation type="submission" date="2023-07" db="EMBL/GenBank/DDBJ databases">
        <title>Sorghum-associated microbial communities from plants grown in Nebraska, USA.</title>
        <authorList>
            <person name="Schachtman D."/>
        </authorList>
    </citation>
    <scope>NUCLEOTIDE SEQUENCE [LARGE SCALE GENOMIC DNA]</scope>
    <source>
        <strain evidence="2 3">BE316</strain>
    </source>
</reference>
<protein>
    <recommendedName>
        <fullName evidence="4">Baseplate protein J-like domain-containing protein</fullName>
    </recommendedName>
</protein>
<comment type="caution">
    <text evidence="2">The sequence shown here is derived from an EMBL/GenBank/DDBJ whole genome shotgun (WGS) entry which is preliminary data.</text>
</comment>
<keyword evidence="3" id="KW-1185">Reference proteome</keyword>
<evidence type="ECO:0000313" key="3">
    <source>
        <dbReference type="Proteomes" id="UP001180825"/>
    </source>
</evidence>
<dbReference type="RefSeq" id="WP_310331125.1">
    <property type="nucleotide sequence ID" value="NZ_JAVDXV010000007.1"/>
</dbReference>
<dbReference type="EMBL" id="JAVDXV010000007">
    <property type="protein sequence ID" value="MDR7334593.1"/>
    <property type="molecule type" value="Genomic_DNA"/>
</dbReference>
<evidence type="ECO:0000313" key="2">
    <source>
        <dbReference type="EMBL" id="MDR7334593.1"/>
    </source>
</evidence>
<evidence type="ECO:0008006" key="4">
    <source>
        <dbReference type="Google" id="ProtNLM"/>
    </source>
</evidence>
<feature type="region of interest" description="Disordered" evidence="1">
    <location>
        <begin position="161"/>
        <end position="180"/>
    </location>
</feature>
<evidence type="ECO:0000256" key="1">
    <source>
        <dbReference type="SAM" id="MobiDB-lite"/>
    </source>
</evidence>
<proteinExistence type="predicted"/>
<accession>A0ABU2AF35</accession>
<name>A0ABU2AF35_9BURK</name>
<organism evidence="2 3">
    <name type="scientific">Roseateles asaccharophilus</name>
    <dbReference type="NCBI Taxonomy" id="582607"/>
    <lineage>
        <taxon>Bacteria</taxon>
        <taxon>Pseudomonadati</taxon>
        <taxon>Pseudomonadota</taxon>
        <taxon>Betaproteobacteria</taxon>
        <taxon>Burkholderiales</taxon>
        <taxon>Sphaerotilaceae</taxon>
        <taxon>Roseateles</taxon>
    </lineage>
</organism>
<sequence>MSQGTDQQDRFPRALEPGYFRPGDLDFPQRAEMTGRLAERLRFHDLNHQETGHWGDLFTNDPTLMMARIAAFDIGPAQRKFLEHVNTAPLPDLGLQVLELAFTVDGWWAAMRGCEEPAPRQLGDRIELLIVRQLAADLHWVERRFLQQTVTRRPADSDKRELSSLWRRSGNSDDDGTERSDREKLRERFFAFLTAADDIATLARELLPTSLASGRHEPAAALVIAFLMLCDVVQQEVNRLPARHANFYLRDCLGFGPQPPRPDHVHLACERDPRAGAEVQLLPGTVFEAGKDAAGRPVRFVSEAALAITDLRVASLYTLRLEHDPLIAPECHLGYVTRSKLTQPVPDGRSVWSLFGGRAAKAQDARIGLALASPLLLLSEGEREIRLLLRRSGTGPGLSALRDAVLQARSPEVLREALGALLVNWLLAASDSQDERARAEHQHIPGDLSPADWKALREVIHDMPEAVLPSIFAGSRTPRRAHLFTHLLQGSLRLSLSSERGWLDVDCRLERIERPAAGTPPGTLAGCDLGLRIRLKPEAAAIVGCDPILHGEEWPTRLPVLRLELSSLGRLYPYSLLAQLSLAAAELTVTARGLRQLHLENHLGRLDATKGFMPFGPMPSLSSYFVIGSPEAARKTLDRLWLDVEWGGLPPDAGGFDAHYAGYGEPAEAALRQGRFSTSSAWLRDGQWQDCRLLPGHEQLFGRDKHSRELQAGRRIEIDPGSLRQSSRASGEDWQRMPLPRNGLCRLQLAGPRPAFGHAAYPMALAAAVAANARRRKPEPLPNPPYTPLIERLSLSYVAHSVIALDRDDEPADGVDGERIFHLHPLGLQPLTSGTAGGHALLPDLGDAGNLYIGLSGQEASGLLTLLFELQEPLAGSADGDLARPRLRWATLCGDTWRPLPQTRVLDDTTHGGLTSGIVSLDLPRDMDSGHRIMPSGLFWLRASATGGFERFAGLVSVRTQGLRLRRELDTSGRAAPPVVLGAGAIVRPAAGVPGLAAVTQVGRSFGLRREEDDRALLVRAGERLQHKGRASLGWDVERLLLEQFPEVRKVRCIPARDGSGRVTVVVVPRVPSNDPALACSAPRFNAVDLARMAEALRAVASPFADLRVRNPAYDRLQLRATLRLRPGAHEGATLRRVNEAVVQAISPWGEDGPGPRFDWLVRSEDLDARIRQLGGVDGVSRLSLLTLTCDDEGLYQLRDTALAALGPQPPGQDGDRPARGAAHARARLPWSLALPLPQHILSVADETTVPGGPQPTGVDRLTIGTTFVIGRASP</sequence>
<dbReference type="Proteomes" id="UP001180825">
    <property type="component" value="Unassembled WGS sequence"/>
</dbReference>